<dbReference type="GO" id="GO:0005886">
    <property type="term" value="C:plasma membrane"/>
    <property type="evidence" value="ECO:0007669"/>
    <property type="project" value="TreeGrafter"/>
</dbReference>
<dbReference type="PANTHER" id="PTHR24112:SF64">
    <property type="entry name" value="CHROMOSOME UNDETERMINED SCAFFOLD_46, WHOLE GENOME SHOTGUN SEQUENCE"/>
    <property type="match status" value="1"/>
</dbReference>
<gene>
    <name evidence="2" type="ORF">TRFO_01944</name>
</gene>
<dbReference type="InterPro" id="IPR051279">
    <property type="entry name" value="PP1-Reg/Actin-Interact_Protein"/>
</dbReference>
<dbReference type="GO" id="GO:0030027">
    <property type="term" value="C:lamellipodium"/>
    <property type="evidence" value="ECO:0007669"/>
    <property type="project" value="TreeGrafter"/>
</dbReference>
<evidence type="ECO:0000313" key="3">
    <source>
        <dbReference type="Proteomes" id="UP000179807"/>
    </source>
</evidence>
<comment type="caution">
    <text evidence="2">The sequence shown here is derived from an EMBL/GenBank/DDBJ whole genome shotgun (WGS) entry which is preliminary data.</text>
</comment>
<evidence type="ECO:0008006" key="4">
    <source>
        <dbReference type="Google" id="ProtNLM"/>
    </source>
</evidence>
<feature type="region of interest" description="Disordered" evidence="1">
    <location>
        <begin position="329"/>
        <end position="359"/>
    </location>
</feature>
<dbReference type="OrthoDB" id="184583at2759"/>
<dbReference type="GO" id="GO:0034315">
    <property type="term" value="P:regulation of Arp2/3 complex-mediated actin nucleation"/>
    <property type="evidence" value="ECO:0007669"/>
    <property type="project" value="TreeGrafter"/>
</dbReference>
<keyword evidence="3" id="KW-1185">Reference proteome</keyword>
<dbReference type="GeneID" id="94825112"/>
<dbReference type="InterPro" id="IPR032675">
    <property type="entry name" value="LRR_dom_sf"/>
</dbReference>
<dbReference type="Proteomes" id="UP000179807">
    <property type="component" value="Unassembled WGS sequence"/>
</dbReference>
<dbReference type="SUPFAM" id="SSF52047">
    <property type="entry name" value="RNI-like"/>
    <property type="match status" value="1"/>
</dbReference>
<proteinExistence type="predicted"/>
<dbReference type="EMBL" id="MLAK01001148">
    <property type="protein sequence ID" value="OHS96872.1"/>
    <property type="molecule type" value="Genomic_DNA"/>
</dbReference>
<dbReference type="GO" id="GO:0016477">
    <property type="term" value="P:cell migration"/>
    <property type="evidence" value="ECO:0007669"/>
    <property type="project" value="TreeGrafter"/>
</dbReference>
<protein>
    <recommendedName>
        <fullName evidence="4">Leucine Rich Repeat family protein</fullName>
    </recommendedName>
</protein>
<evidence type="ECO:0000256" key="1">
    <source>
        <dbReference type="SAM" id="MobiDB-lite"/>
    </source>
</evidence>
<reference evidence="2" key="1">
    <citation type="submission" date="2016-10" db="EMBL/GenBank/DDBJ databases">
        <authorList>
            <person name="Benchimol M."/>
            <person name="Almeida L.G."/>
            <person name="Vasconcelos A.T."/>
            <person name="Perreira-Neves A."/>
            <person name="Rosa I.A."/>
            <person name="Tasca T."/>
            <person name="Bogo M.R."/>
            <person name="de Souza W."/>
        </authorList>
    </citation>
    <scope>NUCLEOTIDE SEQUENCE [LARGE SCALE GENOMIC DNA]</scope>
    <source>
        <strain evidence="2">K</strain>
    </source>
</reference>
<accession>A0A1J4JCP2</accession>
<feature type="compositionally biased region" description="Low complexity" evidence="1">
    <location>
        <begin position="331"/>
        <end position="351"/>
    </location>
</feature>
<sequence>MESIDSSYTPSTIRGSSHKVLKVFRQHISSKIEPEIYSDWARKPGRKRKTESQQTRFVVATTAALYVCKPGVITSVKIAQTFPWIAIKEFAADDETHRVSITFSTGSIVLVFDDILTVVEKIVSYLRSILPLYFPIKYELPPEFGQTIPLPSARVQIVDIYISKCKEIGQMVDATSISLLRQEMRMLKPFVIDRSVLNENQTEAMSTALMYSPLIKVAKIGGKNFNQLFSRAGSIISLNMGIQDLEIFKFKSSTPQFEYFIRMMQRSAVSKLSFTNVTIDNNMAKFLAQNLVTLPVSALSFDKCHFGKHILDQIYSQVKIILSSISNVDQNSKSNKSPSKSSSNHKNSESNTVDPHEDHKNANFKELSVNNDIIASSTQITKLVRICCSYSLTSIVLVECQLDISEFFKELNNASINCPIALTLIDLSGNRCSPSYTGLYNLPTTLETLRLKRTVWEGKSLLTFMKKQMYMSMVEVDLSRAYFNANSQVTEFSVGLPEEPPSTSIRSLRWDNNPIFVKLLNYLSRLKFLQSLTLNNCQLPTNESGKNLLSALAGLVSRTNLQRFSINKTMKQHGNKLMLALKDTLSQHQTLTRLDLSENEIGDDGLTILKDIVTVNTRISRISFDSCKVTVYSSLVSFLSYVAQLPYLTTVSKPRKEMKRLSEQYGKRVAKEIKAAWARVLEKKAGAQENQHDDSATDCSLSTTSALISSATNEVSTVVRQPLDASWDIQIGAPYDNAVNEWDALEQKFSFASLTGISAIKTVSSDNLIDFEAI</sequence>
<dbReference type="RefSeq" id="XP_068350009.1">
    <property type="nucleotide sequence ID" value="XM_068490408.1"/>
</dbReference>
<organism evidence="2 3">
    <name type="scientific">Tritrichomonas foetus</name>
    <dbReference type="NCBI Taxonomy" id="1144522"/>
    <lineage>
        <taxon>Eukaryota</taxon>
        <taxon>Metamonada</taxon>
        <taxon>Parabasalia</taxon>
        <taxon>Tritrichomonadida</taxon>
        <taxon>Tritrichomonadidae</taxon>
        <taxon>Tritrichomonas</taxon>
    </lineage>
</organism>
<name>A0A1J4JCP2_9EUKA</name>
<dbReference type="SMART" id="SM00368">
    <property type="entry name" value="LRR_RI"/>
    <property type="match status" value="2"/>
</dbReference>
<evidence type="ECO:0000313" key="2">
    <source>
        <dbReference type="EMBL" id="OHS96872.1"/>
    </source>
</evidence>
<dbReference type="Gene3D" id="3.80.10.10">
    <property type="entry name" value="Ribonuclease Inhibitor"/>
    <property type="match status" value="1"/>
</dbReference>
<dbReference type="AlphaFoldDB" id="A0A1J4JCP2"/>
<dbReference type="VEuPathDB" id="TrichDB:TRFO_01944"/>
<dbReference type="PANTHER" id="PTHR24112">
    <property type="entry name" value="LEUCINE-RICH REPEAT, ISOFORM F-RELATED"/>
    <property type="match status" value="1"/>
</dbReference>